<gene>
    <name evidence="1" type="ORF">Ga0061061_11220</name>
</gene>
<dbReference type="InterPro" id="IPR056114">
    <property type="entry name" value="DUF7697"/>
</dbReference>
<evidence type="ECO:0000313" key="2">
    <source>
        <dbReference type="Proteomes" id="UP000182178"/>
    </source>
</evidence>
<proteinExistence type="predicted"/>
<sequence>MIRLDLSSGPKWLDLGPGLRLHVLPVTTAIMVAARNDPVVEALPEGASKEEQALVMAKAVARRVVTGWEGVGDADGNPVPVTPEGIDALLDIWPVFEAFQTRCLTPHLMLDAEKKRLRTLAEWHFGGGDRYCEACQGPCPDCPGRANRPLTPEGWQVWDLAQRLTGQLRIATGMGGATVLGWDMGAALTIARALGVDPLIAAECLPDIEAVMVRKLNEQMASGARSAPGPER</sequence>
<evidence type="ECO:0000313" key="1">
    <source>
        <dbReference type="EMBL" id="CUA90283.1"/>
    </source>
</evidence>
<name>A0ABM9U8I0_9HYPH</name>
<comment type="caution">
    <text evidence="1">The sequence shown here is derived from an EMBL/GenBank/DDBJ whole genome shotgun (WGS) entry which is preliminary data.</text>
</comment>
<dbReference type="RefSeq" id="WP_245280613.1">
    <property type="nucleotide sequence ID" value="NZ_CYHC01000012.1"/>
</dbReference>
<reference evidence="1 2" key="1">
    <citation type="submission" date="2015-08" db="EMBL/GenBank/DDBJ databases">
        <authorList>
            <person name="Varghese N."/>
        </authorList>
    </citation>
    <scope>NUCLEOTIDE SEQUENCE [LARGE SCALE GENOMIC DNA]</scope>
    <source>
        <strain evidence="1 2">DSM 18167</strain>
    </source>
</reference>
<dbReference type="Pfam" id="PF24752">
    <property type="entry name" value="DUF7697"/>
    <property type="match status" value="1"/>
</dbReference>
<dbReference type="Proteomes" id="UP000182178">
    <property type="component" value="Unassembled WGS sequence"/>
</dbReference>
<accession>A0ABM9U8I0</accession>
<dbReference type="EMBL" id="CYHC01000012">
    <property type="protein sequence ID" value="CUA90283.1"/>
    <property type="molecule type" value="Genomic_DNA"/>
</dbReference>
<protein>
    <submittedName>
        <fullName evidence="1">Uncharacterized protein</fullName>
    </submittedName>
</protein>
<organism evidence="1 2">
    <name type="scientific">Chelatococcus sambhunathii</name>
    <dbReference type="NCBI Taxonomy" id="363953"/>
    <lineage>
        <taxon>Bacteria</taxon>
        <taxon>Pseudomonadati</taxon>
        <taxon>Pseudomonadota</taxon>
        <taxon>Alphaproteobacteria</taxon>
        <taxon>Hyphomicrobiales</taxon>
        <taxon>Chelatococcaceae</taxon>
        <taxon>Chelatococcus</taxon>
    </lineage>
</organism>
<keyword evidence="2" id="KW-1185">Reference proteome</keyword>